<dbReference type="EMBL" id="FAXC01000217">
    <property type="protein sequence ID" value="CUV09327.1"/>
    <property type="molecule type" value="Genomic_DNA"/>
</dbReference>
<proteinExistence type="predicted"/>
<name>A0A170QCN4_9ZZZZ</name>
<dbReference type="AlphaFoldDB" id="A0A170QCN4"/>
<reference evidence="1" key="1">
    <citation type="submission" date="2015-10" db="EMBL/GenBank/DDBJ databases">
        <authorList>
            <person name="Gilbert D.G."/>
        </authorList>
    </citation>
    <scope>NUCLEOTIDE SEQUENCE</scope>
</reference>
<gene>
    <name evidence="1" type="ORF">MGWOODY_Mmi279</name>
</gene>
<sequence length="213" mass="24417">MGKKQIVTAIVLTQVLYTQQLGPTVDQQKPFFSPVVKSLVLPGWGEYSLDNQIRGRIFVLSETVLLLAILGSYSVAQRQEKEYKAYAAEHAGIDPIGKDRQFWVDIGNYSSLFTFNEEHLRWRDFNALYEDNDTWAWAWDSSNNRERFENTRIASDSWRLRGSFLIGGVVLNHIVSAIDALYLSKISNIQETVVSPNYNPHSDKMELSLTVYF</sequence>
<organism evidence="1">
    <name type="scientific">hydrothermal vent metagenome</name>
    <dbReference type="NCBI Taxonomy" id="652676"/>
    <lineage>
        <taxon>unclassified sequences</taxon>
        <taxon>metagenomes</taxon>
        <taxon>ecological metagenomes</taxon>
    </lineage>
</organism>
<evidence type="ECO:0008006" key="2">
    <source>
        <dbReference type="Google" id="ProtNLM"/>
    </source>
</evidence>
<accession>A0A170QCN4</accession>
<protein>
    <recommendedName>
        <fullName evidence="2">DUF5683 domain-containing protein</fullName>
    </recommendedName>
</protein>
<evidence type="ECO:0000313" key="1">
    <source>
        <dbReference type="EMBL" id="CUV09327.1"/>
    </source>
</evidence>